<feature type="compositionally biased region" description="Basic residues" evidence="1">
    <location>
        <begin position="212"/>
        <end position="222"/>
    </location>
</feature>
<evidence type="ECO:0000313" key="2">
    <source>
        <dbReference type="EMBL" id="CAG8803555.1"/>
    </source>
</evidence>
<sequence length="380" mass="42857">NSSFTSELTIPEQEAISEKIAKLKKKISELEDIFIAKEGSKRNKVHTLENKLSNNKTSNIEMSKVKKDNNAEKGLLKPLKQSQQQFSDDTKFSSDDPKQESMRLIVAKDFITCVLLLNIVICLFLKLTSSKLNISKIPETQDTTVPINNRIKAHKPNSNSKRTKKETHADHNAFIDTDKSDTNLLKKYIGLALNVGEMLKTQDTTFSTNNRTRVHKPSAKKGKQNDYNAPINVDEIDPNDTKKKKQVNHNAPIDLALNVGEILKTQDTTAPTNNRTRAHKPKNRKHINHNASINIDESDLDNNRIRATKGTRINHNSPIDVNESDTNLSEKNIELALNVGEILETQYTTSLTNNRTKGCKSKKEKNLESSKKLDKDLQSK</sequence>
<feature type="compositionally biased region" description="Basic and acidic residues" evidence="1">
    <location>
        <begin position="364"/>
        <end position="380"/>
    </location>
</feature>
<accession>A0ABN7VWX6</accession>
<feature type="region of interest" description="Disordered" evidence="1">
    <location>
        <begin position="207"/>
        <end position="246"/>
    </location>
</feature>
<evidence type="ECO:0000256" key="1">
    <source>
        <dbReference type="SAM" id="MobiDB-lite"/>
    </source>
</evidence>
<feature type="region of interest" description="Disordered" evidence="1">
    <location>
        <begin position="151"/>
        <end position="170"/>
    </location>
</feature>
<keyword evidence="3" id="KW-1185">Reference proteome</keyword>
<evidence type="ECO:0000313" key="3">
    <source>
        <dbReference type="Proteomes" id="UP000789901"/>
    </source>
</evidence>
<dbReference type="EMBL" id="CAJVQB010024189">
    <property type="protein sequence ID" value="CAG8803555.1"/>
    <property type="molecule type" value="Genomic_DNA"/>
</dbReference>
<name>A0ABN7VWX6_GIGMA</name>
<feature type="compositionally biased region" description="Basic residues" evidence="1">
    <location>
        <begin position="151"/>
        <end position="165"/>
    </location>
</feature>
<gene>
    <name evidence="2" type="ORF">GMARGA_LOCUS23676</name>
</gene>
<feature type="non-terminal residue" evidence="2">
    <location>
        <position position="1"/>
    </location>
</feature>
<dbReference type="Proteomes" id="UP000789901">
    <property type="component" value="Unassembled WGS sequence"/>
</dbReference>
<reference evidence="2 3" key="1">
    <citation type="submission" date="2021-06" db="EMBL/GenBank/DDBJ databases">
        <authorList>
            <person name="Kallberg Y."/>
            <person name="Tangrot J."/>
            <person name="Rosling A."/>
        </authorList>
    </citation>
    <scope>NUCLEOTIDE SEQUENCE [LARGE SCALE GENOMIC DNA]</scope>
    <source>
        <strain evidence="2 3">120-4 pot B 10/14</strain>
    </source>
</reference>
<feature type="region of interest" description="Disordered" evidence="1">
    <location>
        <begin position="76"/>
        <end position="98"/>
    </location>
</feature>
<feature type="compositionally biased region" description="Basic and acidic residues" evidence="1">
    <location>
        <begin position="88"/>
        <end position="98"/>
    </location>
</feature>
<feature type="region of interest" description="Disordered" evidence="1">
    <location>
        <begin position="350"/>
        <end position="380"/>
    </location>
</feature>
<proteinExistence type="predicted"/>
<organism evidence="2 3">
    <name type="scientific">Gigaspora margarita</name>
    <dbReference type="NCBI Taxonomy" id="4874"/>
    <lineage>
        <taxon>Eukaryota</taxon>
        <taxon>Fungi</taxon>
        <taxon>Fungi incertae sedis</taxon>
        <taxon>Mucoromycota</taxon>
        <taxon>Glomeromycotina</taxon>
        <taxon>Glomeromycetes</taxon>
        <taxon>Diversisporales</taxon>
        <taxon>Gigasporaceae</taxon>
        <taxon>Gigaspora</taxon>
    </lineage>
</organism>
<protein>
    <submittedName>
        <fullName evidence="2">39772_t:CDS:1</fullName>
    </submittedName>
</protein>
<comment type="caution">
    <text evidence="2">The sequence shown here is derived from an EMBL/GenBank/DDBJ whole genome shotgun (WGS) entry which is preliminary data.</text>
</comment>